<dbReference type="AlphaFoldDB" id="H0W121"/>
<protein>
    <recommendedName>
        <fullName evidence="11">MX dynamin like GTPase 1</fullName>
    </recommendedName>
</protein>
<keyword evidence="3 5" id="KW-0547">Nucleotide-binding</keyword>
<dbReference type="GO" id="GO:0098793">
    <property type="term" value="C:presynapse"/>
    <property type="evidence" value="ECO:0007669"/>
    <property type="project" value="GOC"/>
</dbReference>
<comment type="similarity">
    <text evidence="5">Belongs to the TRAFAC class dynamin-like GTPase superfamily. Dynamin/Fzo/YdjA family.</text>
</comment>
<dbReference type="SUPFAM" id="SSF52540">
    <property type="entry name" value="P-loop containing nucleoside triphosphate hydrolases"/>
    <property type="match status" value="1"/>
</dbReference>
<dbReference type="Gene3D" id="1.20.120.1240">
    <property type="entry name" value="Dynamin, middle domain"/>
    <property type="match status" value="1"/>
</dbReference>
<dbReference type="PROSITE" id="PS51388">
    <property type="entry name" value="GED"/>
    <property type="match status" value="1"/>
</dbReference>
<dbReference type="InterPro" id="IPR022812">
    <property type="entry name" value="Dynamin"/>
</dbReference>
<feature type="region of interest" description="Disordered" evidence="6">
    <location>
        <begin position="1"/>
        <end position="20"/>
    </location>
</feature>
<dbReference type="PROSITE" id="PS51718">
    <property type="entry name" value="G_DYNAMIN_2"/>
    <property type="match status" value="1"/>
</dbReference>
<dbReference type="GO" id="GO:0005634">
    <property type="term" value="C:nucleus"/>
    <property type="evidence" value="ECO:0007669"/>
    <property type="project" value="TreeGrafter"/>
</dbReference>
<keyword evidence="4 5" id="KW-0342">GTP-binding</keyword>
<dbReference type="GO" id="GO:0005874">
    <property type="term" value="C:microtubule"/>
    <property type="evidence" value="ECO:0007669"/>
    <property type="project" value="TreeGrafter"/>
</dbReference>
<dbReference type="GO" id="GO:0008017">
    <property type="term" value="F:microtubule binding"/>
    <property type="evidence" value="ECO:0007669"/>
    <property type="project" value="TreeGrafter"/>
</dbReference>
<evidence type="ECO:0008006" key="11">
    <source>
        <dbReference type="Google" id="ProtNLM"/>
    </source>
</evidence>
<evidence type="ECO:0000313" key="10">
    <source>
        <dbReference type="Proteomes" id="UP000005447"/>
    </source>
</evidence>
<evidence type="ECO:0000256" key="5">
    <source>
        <dbReference type="RuleBase" id="RU003932"/>
    </source>
</evidence>
<gene>
    <name evidence="9" type="primary">LOC100730982</name>
</gene>
<dbReference type="HOGENOM" id="CLU_008964_8_0_1"/>
<dbReference type="GeneID" id="100730982"/>
<evidence type="ECO:0000313" key="9">
    <source>
        <dbReference type="Ensembl" id="ENSCPOP00000016659.2"/>
    </source>
</evidence>
<evidence type="ECO:0000259" key="7">
    <source>
        <dbReference type="PROSITE" id="PS51388"/>
    </source>
</evidence>
<evidence type="ECO:0000256" key="1">
    <source>
        <dbReference type="ARBA" id="ARBA00004496"/>
    </source>
</evidence>
<proteinExistence type="inferred from homology"/>
<dbReference type="FunFam" id="1.20.120.1240:FF:000007">
    <property type="entry name" value="Interferon-induced GTP-binding protein Mx1"/>
    <property type="match status" value="1"/>
</dbReference>
<dbReference type="GO" id="GO:0031623">
    <property type="term" value="P:receptor internalization"/>
    <property type="evidence" value="ECO:0007669"/>
    <property type="project" value="TreeGrafter"/>
</dbReference>
<dbReference type="PROSITE" id="PS00410">
    <property type="entry name" value="G_DYNAMIN_1"/>
    <property type="match status" value="1"/>
</dbReference>
<dbReference type="Pfam" id="PF01031">
    <property type="entry name" value="Dynamin_M"/>
    <property type="match status" value="1"/>
</dbReference>
<reference evidence="9" key="2">
    <citation type="submission" date="2025-08" db="UniProtKB">
        <authorList>
            <consortium name="Ensembl"/>
        </authorList>
    </citation>
    <scope>IDENTIFICATION</scope>
    <source>
        <strain evidence="9">2N</strain>
    </source>
</reference>
<dbReference type="InterPro" id="IPR000375">
    <property type="entry name" value="Dynamin_stalk"/>
</dbReference>
<accession>H0W121</accession>
<dbReference type="Bgee" id="ENSCPOG00000025373">
    <property type="expression patterns" value="Expressed in adrenal gland and 10 other cell types or tissues"/>
</dbReference>
<dbReference type="Proteomes" id="UP000005447">
    <property type="component" value="Unassembled WGS sequence"/>
</dbReference>
<dbReference type="InterPro" id="IPR027417">
    <property type="entry name" value="P-loop_NTPase"/>
</dbReference>
<dbReference type="GO" id="GO:0051607">
    <property type="term" value="P:defense response to virus"/>
    <property type="evidence" value="ECO:0007669"/>
    <property type="project" value="TreeGrafter"/>
</dbReference>
<dbReference type="Pfam" id="PF00350">
    <property type="entry name" value="Dynamin_N"/>
    <property type="match status" value="1"/>
</dbReference>
<reference evidence="9" key="3">
    <citation type="submission" date="2025-09" db="UniProtKB">
        <authorList>
            <consortium name="Ensembl"/>
        </authorList>
    </citation>
    <scope>IDENTIFICATION</scope>
    <source>
        <strain evidence="9">2N</strain>
    </source>
</reference>
<name>H0W121_CAVPO</name>
<dbReference type="GO" id="GO:0003924">
    <property type="term" value="F:GTPase activity"/>
    <property type="evidence" value="ECO:0007669"/>
    <property type="project" value="InterPro"/>
</dbReference>
<dbReference type="FunFam" id="3.40.50.300:FF:000621">
    <property type="entry name" value="Interferon-induced GTP-binding protein Mx1"/>
    <property type="match status" value="1"/>
</dbReference>
<dbReference type="Pfam" id="PF02212">
    <property type="entry name" value="GED"/>
    <property type="match status" value="1"/>
</dbReference>
<dbReference type="eggNOG" id="KOG0446">
    <property type="taxonomic scope" value="Eukaryota"/>
</dbReference>
<evidence type="ECO:0000256" key="3">
    <source>
        <dbReference type="ARBA" id="ARBA00022741"/>
    </source>
</evidence>
<dbReference type="EMBL" id="AAKN02049573">
    <property type="status" value="NOT_ANNOTATED_CDS"/>
    <property type="molecule type" value="Genomic_DNA"/>
</dbReference>
<keyword evidence="2" id="KW-0963">Cytoplasm</keyword>
<dbReference type="InterPro" id="IPR030381">
    <property type="entry name" value="G_DYNAMIN_dom"/>
</dbReference>
<reference evidence="10" key="1">
    <citation type="journal article" date="2011" name="Nature">
        <title>A high-resolution map of human evolutionary constraint using 29 mammals.</title>
        <authorList>
            <person name="Lindblad-Toh K."/>
            <person name="Garber M."/>
            <person name="Zuk O."/>
            <person name="Lin M.F."/>
            <person name="Parker B.J."/>
            <person name="Washietl S."/>
            <person name="Kheradpour P."/>
            <person name="Ernst J."/>
            <person name="Jordan G."/>
            <person name="Mauceli E."/>
            <person name="Ward L.D."/>
            <person name="Lowe C.B."/>
            <person name="Holloway A.K."/>
            <person name="Clamp M."/>
            <person name="Gnerre S."/>
            <person name="Alfoldi J."/>
            <person name="Beal K."/>
            <person name="Chang J."/>
            <person name="Clawson H."/>
            <person name="Cuff J."/>
            <person name="Di Palma F."/>
            <person name="Fitzgerald S."/>
            <person name="Flicek P."/>
            <person name="Guttman M."/>
            <person name="Hubisz M.J."/>
            <person name="Jaffe D.B."/>
            <person name="Jungreis I."/>
            <person name="Kent W.J."/>
            <person name="Kostka D."/>
            <person name="Lara M."/>
            <person name="Martins A.L."/>
            <person name="Massingham T."/>
            <person name="Moltke I."/>
            <person name="Raney B.J."/>
            <person name="Rasmussen M.D."/>
            <person name="Robinson J."/>
            <person name="Stark A."/>
            <person name="Vilella A.J."/>
            <person name="Wen J."/>
            <person name="Xie X."/>
            <person name="Zody M.C."/>
            <person name="Baldwin J."/>
            <person name="Bloom T."/>
            <person name="Chin C.W."/>
            <person name="Heiman D."/>
            <person name="Nicol R."/>
            <person name="Nusbaum C."/>
            <person name="Young S."/>
            <person name="Wilkinson J."/>
            <person name="Worley K.C."/>
            <person name="Kovar C.L."/>
            <person name="Muzny D.M."/>
            <person name="Gibbs R.A."/>
            <person name="Cree A."/>
            <person name="Dihn H.H."/>
            <person name="Fowler G."/>
            <person name="Jhangiani S."/>
            <person name="Joshi V."/>
            <person name="Lee S."/>
            <person name="Lewis L.R."/>
            <person name="Nazareth L.V."/>
            <person name="Okwuonu G."/>
            <person name="Santibanez J."/>
            <person name="Warren W.C."/>
            <person name="Mardis E.R."/>
            <person name="Weinstock G.M."/>
            <person name="Wilson R.K."/>
            <person name="Delehaunty K."/>
            <person name="Dooling D."/>
            <person name="Fronik C."/>
            <person name="Fulton L."/>
            <person name="Fulton B."/>
            <person name="Graves T."/>
            <person name="Minx P."/>
            <person name="Sodergren E."/>
            <person name="Birney E."/>
            <person name="Margulies E.H."/>
            <person name="Herrero J."/>
            <person name="Green E.D."/>
            <person name="Haussler D."/>
            <person name="Siepel A."/>
            <person name="Goldman N."/>
            <person name="Pollard K.S."/>
            <person name="Pedersen J.S."/>
            <person name="Lander E.S."/>
            <person name="Kellis M."/>
        </authorList>
    </citation>
    <scope>NUCLEOTIDE SEQUENCE [LARGE SCALE GENOMIC DNA]</scope>
    <source>
        <strain evidence="10">2N</strain>
    </source>
</reference>
<dbReference type="VEuPathDB" id="HostDB:ENSCPOG00000025373"/>
<evidence type="ECO:0000256" key="4">
    <source>
        <dbReference type="ARBA" id="ARBA00023134"/>
    </source>
</evidence>
<dbReference type="SMART" id="SM00302">
    <property type="entry name" value="GED"/>
    <property type="match status" value="1"/>
</dbReference>
<dbReference type="InterPro" id="IPR020850">
    <property type="entry name" value="GED_dom"/>
</dbReference>
<organism evidence="9 10">
    <name type="scientific">Cavia porcellus</name>
    <name type="common">Guinea pig</name>
    <dbReference type="NCBI Taxonomy" id="10141"/>
    <lineage>
        <taxon>Eukaryota</taxon>
        <taxon>Metazoa</taxon>
        <taxon>Chordata</taxon>
        <taxon>Craniata</taxon>
        <taxon>Vertebrata</taxon>
        <taxon>Euteleostomi</taxon>
        <taxon>Mammalia</taxon>
        <taxon>Eutheria</taxon>
        <taxon>Euarchontoglires</taxon>
        <taxon>Glires</taxon>
        <taxon>Rodentia</taxon>
        <taxon>Hystricomorpha</taxon>
        <taxon>Caviidae</taxon>
        <taxon>Cavia</taxon>
    </lineage>
</organism>
<sequence>METNHSPQEARKHRVAPAPSHRLLIEDANKGEKAPAMVAENNLCRQYEEKVRPCIDLIDSLRALGVEQDLALPAIAVIGDQSSGKSSVLEALSGVALPRGSGLVTRCPLELKLKKLRPEEEWRGSISYRGKEEAIPDASKVEDAIRQAQEEIAGPDEGIKDELISLLISSPDAPDLTLIDLPGITRVAIGAQPWDIGNQVKQLIMNYIEKEETINLVVIPSNVDIATTEALRMAQEVDPKGDRTIGILTKPDLVDKGAEDKVLDVVHNLSCPLKKGYMVVRCRGQQDIQECLSLAEALQKERSFFEDHEQFRGLLEDGKATIPRLAERLSTELIAHICKSLPMLENRIREQHQKTMEELRKYASDIPENEHEQTFFLIEKIKAFNQDISALVEGEESVGVEDPRLIACLRQKFEQWDSMIKDHFKKGYGGLQRDVQKFESHHRGRELPGFVNYRTFETIVKKLLQGLEDTAVALLHQVTDLVRNAFTAVSEKNFSEFLNLHSTAKDKIEDLHLAQEEAAEAAIRIHFQMEQVIYCQDQVYQGALQDVRQKAAAPQMHVTFRLPSKESATSEVSAASEILQHLKAYCKEVRDNLGRQIPLIIQYYTLHLFGLRLQNAMLQLLQDQEVYAWLLTEQTSARKKRKVLKERLERLGQARRQLARFPA</sequence>
<dbReference type="InterPro" id="IPR003130">
    <property type="entry name" value="GED"/>
</dbReference>
<dbReference type="InterPro" id="IPR045063">
    <property type="entry name" value="Dynamin_N"/>
</dbReference>
<dbReference type="Gene3D" id="3.40.50.300">
    <property type="entry name" value="P-loop containing nucleotide triphosphate hydrolases"/>
    <property type="match status" value="1"/>
</dbReference>
<comment type="subcellular location">
    <subcellularLocation>
        <location evidence="1">Cytoplasm</location>
    </subcellularLocation>
</comment>
<evidence type="ECO:0000256" key="2">
    <source>
        <dbReference type="ARBA" id="ARBA00022490"/>
    </source>
</evidence>
<keyword evidence="10" id="KW-1185">Reference proteome</keyword>
<dbReference type="GO" id="GO:0005525">
    <property type="term" value="F:GTP binding"/>
    <property type="evidence" value="ECO:0007669"/>
    <property type="project" value="UniProtKB-KW"/>
</dbReference>
<dbReference type="GO" id="GO:0005737">
    <property type="term" value="C:cytoplasm"/>
    <property type="evidence" value="ECO:0007669"/>
    <property type="project" value="UniProtKB-SubCell"/>
</dbReference>
<dbReference type="PANTHER" id="PTHR11566:SF217">
    <property type="entry name" value="INTERFERON-INDUCED GTP-BINDING PROTEIN MX1"/>
    <property type="match status" value="1"/>
</dbReference>
<dbReference type="InParanoid" id="H0W121"/>
<dbReference type="KEGG" id="cpoc:100730982"/>
<dbReference type="PRINTS" id="PR00195">
    <property type="entry name" value="DYNAMIN"/>
</dbReference>
<feature type="domain" description="Dynamin-type G" evidence="8">
    <location>
        <begin position="69"/>
        <end position="342"/>
    </location>
</feature>
<dbReference type="Ensembl" id="ENSCPOT00000025026.2">
    <property type="protein sequence ID" value="ENSCPOP00000016659.2"/>
    <property type="gene ID" value="ENSCPOG00000025373.2"/>
</dbReference>
<dbReference type="SMART" id="SM00053">
    <property type="entry name" value="DYNc"/>
    <property type="match status" value="1"/>
</dbReference>
<dbReference type="InterPro" id="IPR001401">
    <property type="entry name" value="Dynamin_GTPase"/>
</dbReference>
<evidence type="ECO:0000259" key="8">
    <source>
        <dbReference type="PROSITE" id="PS51718"/>
    </source>
</evidence>
<evidence type="ECO:0000256" key="6">
    <source>
        <dbReference type="SAM" id="MobiDB-lite"/>
    </source>
</evidence>
<dbReference type="CDD" id="cd08771">
    <property type="entry name" value="DLP_1"/>
    <property type="match status" value="1"/>
</dbReference>
<dbReference type="OrthoDB" id="5061070at2759"/>
<dbReference type="GeneTree" id="ENSGT00940000155686"/>
<dbReference type="PANTHER" id="PTHR11566">
    <property type="entry name" value="DYNAMIN"/>
    <property type="match status" value="1"/>
</dbReference>
<dbReference type="GO" id="GO:0016185">
    <property type="term" value="P:synaptic vesicle budding from presynaptic endocytic zone membrane"/>
    <property type="evidence" value="ECO:0007669"/>
    <property type="project" value="TreeGrafter"/>
</dbReference>
<dbReference type="InterPro" id="IPR019762">
    <property type="entry name" value="Dynamin_GTPase_CS"/>
</dbReference>
<dbReference type="OMA" id="VIANQFK"/>
<feature type="domain" description="GED" evidence="7">
    <location>
        <begin position="575"/>
        <end position="663"/>
    </location>
</feature>
<dbReference type="STRING" id="10141.ENSCPOP00000016659"/>
<dbReference type="GO" id="GO:0005886">
    <property type="term" value="C:plasma membrane"/>
    <property type="evidence" value="ECO:0007669"/>
    <property type="project" value="TreeGrafter"/>
</dbReference>